<evidence type="ECO:0000313" key="1">
    <source>
        <dbReference type="EMBL" id="KAJ9180409.1"/>
    </source>
</evidence>
<keyword evidence="2" id="KW-1185">Reference proteome</keyword>
<organism evidence="1 2">
    <name type="scientific">Hevea brasiliensis</name>
    <name type="common">Para rubber tree</name>
    <name type="synonym">Siphonia brasiliensis</name>
    <dbReference type="NCBI Taxonomy" id="3981"/>
    <lineage>
        <taxon>Eukaryota</taxon>
        <taxon>Viridiplantae</taxon>
        <taxon>Streptophyta</taxon>
        <taxon>Embryophyta</taxon>
        <taxon>Tracheophyta</taxon>
        <taxon>Spermatophyta</taxon>
        <taxon>Magnoliopsida</taxon>
        <taxon>eudicotyledons</taxon>
        <taxon>Gunneridae</taxon>
        <taxon>Pentapetalae</taxon>
        <taxon>rosids</taxon>
        <taxon>fabids</taxon>
        <taxon>Malpighiales</taxon>
        <taxon>Euphorbiaceae</taxon>
        <taxon>Crotonoideae</taxon>
        <taxon>Micrandreae</taxon>
        <taxon>Hevea</taxon>
    </lineage>
</organism>
<dbReference type="EMBL" id="JARPOI010000005">
    <property type="protein sequence ID" value="KAJ9180409.1"/>
    <property type="molecule type" value="Genomic_DNA"/>
</dbReference>
<dbReference type="Proteomes" id="UP001174677">
    <property type="component" value="Chromosome 5"/>
</dbReference>
<proteinExistence type="predicted"/>
<comment type="caution">
    <text evidence="1">The sequence shown here is derived from an EMBL/GenBank/DDBJ whole genome shotgun (WGS) entry which is preliminary data.</text>
</comment>
<protein>
    <submittedName>
        <fullName evidence="1">Uncharacterized protein</fullName>
    </submittedName>
</protein>
<reference evidence="1" key="1">
    <citation type="journal article" date="2023" name="Plant Biotechnol. J.">
        <title>Chromosome-level wild Hevea brasiliensis genome provides new tools for genomic-assisted breeding and valuable loci to elevate rubber yield.</title>
        <authorList>
            <person name="Cheng H."/>
            <person name="Song X."/>
            <person name="Hu Y."/>
            <person name="Wu T."/>
            <person name="Yang Q."/>
            <person name="An Z."/>
            <person name="Feng S."/>
            <person name="Deng Z."/>
            <person name="Wu W."/>
            <person name="Zeng X."/>
            <person name="Tu M."/>
            <person name="Wang X."/>
            <person name="Huang H."/>
        </authorList>
    </citation>
    <scope>NUCLEOTIDE SEQUENCE</scope>
    <source>
        <strain evidence="1">MT/VB/25A 57/8</strain>
    </source>
</reference>
<evidence type="ECO:0000313" key="2">
    <source>
        <dbReference type="Proteomes" id="UP001174677"/>
    </source>
</evidence>
<name>A0ABQ9MJB7_HEVBR</name>
<gene>
    <name evidence="1" type="ORF">P3X46_008656</name>
</gene>
<sequence length="109" mass="12392">MRRAYRRMWRAVPCTSRTILRTESRKDIEEILKTKLATIKEEPEPAETSEEKRTPVRGRLQVAKSAVKRKISSNKVKKGSRFNLKESYALFMAAGFASKGSSIGGLVQY</sequence>
<accession>A0ABQ9MJB7</accession>